<evidence type="ECO:0008006" key="3">
    <source>
        <dbReference type="Google" id="ProtNLM"/>
    </source>
</evidence>
<dbReference type="Gene3D" id="2.60.40.4070">
    <property type="match status" value="1"/>
</dbReference>
<gene>
    <name evidence="1" type="ORF">COT42_08680</name>
</gene>
<comment type="caution">
    <text evidence="1">The sequence shown here is derived from an EMBL/GenBank/DDBJ whole genome shotgun (WGS) entry which is preliminary data.</text>
</comment>
<accession>A0A2H0XTK0</accession>
<dbReference type="NCBIfam" id="TIGR04183">
    <property type="entry name" value="Por_Secre_tail"/>
    <property type="match status" value="1"/>
</dbReference>
<evidence type="ECO:0000313" key="2">
    <source>
        <dbReference type="Proteomes" id="UP000231343"/>
    </source>
</evidence>
<organism evidence="1 2">
    <name type="scientific">Candidatus Saganbacteria bacterium CG08_land_8_20_14_0_20_45_16</name>
    <dbReference type="NCBI Taxonomy" id="2014293"/>
    <lineage>
        <taxon>Bacteria</taxon>
        <taxon>Bacillati</taxon>
        <taxon>Saganbacteria</taxon>
    </lineage>
</organism>
<name>A0A2H0XTK0_UNCSA</name>
<dbReference type="EMBL" id="PEYM01000143">
    <property type="protein sequence ID" value="PIS28232.1"/>
    <property type="molecule type" value="Genomic_DNA"/>
</dbReference>
<dbReference type="Proteomes" id="UP000231343">
    <property type="component" value="Unassembled WGS sequence"/>
</dbReference>
<dbReference type="InterPro" id="IPR026444">
    <property type="entry name" value="Secre_tail"/>
</dbReference>
<sequence>MRFLGQILYNRAMRKISWLLTIFLAVSVINYPNPVSPSTGQVVTFEYTADTTREAFLYIYDMSAKLFLKKSVALAGGTTSHTSWNGYSDYNQLVSNGLYLYQIISPGGQRLGRGKIWVINQ</sequence>
<reference evidence="1 2" key="1">
    <citation type="submission" date="2017-09" db="EMBL/GenBank/DDBJ databases">
        <title>Depth-based differentiation of microbial function through sediment-hosted aquifers and enrichment of novel symbionts in the deep terrestrial subsurface.</title>
        <authorList>
            <person name="Probst A.J."/>
            <person name="Ladd B."/>
            <person name="Jarett J.K."/>
            <person name="Geller-Mcgrath D.E."/>
            <person name="Sieber C.M."/>
            <person name="Emerson J.B."/>
            <person name="Anantharaman K."/>
            <person name="Thomas B.C."/>
            <person name="Malmstrom R."/>
            <person name="Stieglmeier M."/>
            <person name="Klingl A."/>
            <person name="Woyke T."/>
            <person name="Ryan C.M."/>
            <person name="Banfield J.F."/>
        </authorList>
    </citation>
    <scope>NUCLEOTIDE SEQUENCE [LARGE SCALE GENOMIC DNA]</scope>
    <source>
        <strain evidence="1">CG08_land_8_20_14_0_20_45_16</strain>
    </source>
</reference>
<dbReference type="AlphaFoldDB" id="A0A2H0XTK0"/>
<protein>
    <recommendedName>
        <fullName evidence="3">FlgD Ig-like domain-containing protein</fullName>
    </recommendedName>
</protein>
<proteinExistence type="predicted"/>
<evidence type="ECO:0000313" key="1">
    <source>
        <dbReference type="EMBL" id="PIS28232.1"/>
    </source>
</evidence>